<evidence type="ECO:0000259" key="2">
    <source>
        <dbReference type="SMART" id="SM00014"/>
    </source>
</evidence>
<feature type="transmembrane region" description="Helical" evidence="1">
    <location>
        <begin position="71"/>
        <end position="89"/>
    </location>
</feature>
<dbReference type="CDD" id="cd03395">
    <property type="entry name" value="PAP2_like_4"/>
    <property type="match status" value="1"/>
</dbReference>
<evidence type="ECO:0000313" key="4">
    <source>
        <dbReference type="Proteomes" id="UP000295334"/>
    </source>
</evidence>
<dbReference type="SUPFAM" id="SSF48317">
    <property type="entry name" value="Acid phosphatase/Vanadium-dependent haloperoxidase"/>
    <property type="match status" value="1"/>
</dbReference>
<feature type="domain" description="Phosphatidic acid phosphatase type 2/haloperoxidase" evidence="2">
    <location>
        <begin position="95"/>
        <end position="212"/>
    </location>
</feature>
<dbReference type="Gene3D" id="1.20.144.10">
    <property type="entry name" value="Phosphatidic acid phosphatase type 2/haloperoxidase"/>
    <property type="match status" value="1"/>
</dbReference>
<dbReference type="PANTHER" id="PTHR14969">
    <property type="entry name" value="SPHINGOSINE-1-PHOSPHATE PHOSPHOHYDROLASE"/>
    <property type="match status" value="1"/>
</dbReference>
<dbReference type="SMART" id="SM00014">
    <property type="entry name" value="acidPPc"/>
    <property type="match status" value="1"/>
</dbReference>
<feature type="transmembrane region" description="Helical" evidence="1">
    <location>
        <begin position="171"/>
        <end position="191"/>
    </location>
</feature>
<comment type="caution">
    <text evidence="3">The sequence shown here is derived from an EMBL/GenBank/DDBJ whole genome shotgun (WGS) entry which is preliminary data.</text>
</comment>
<dbReference type="InterPro" id="IPR000326">
    <property type="entry name" value="PAP2/HPO"/>
</dbReference>
<feature type="transmembrane region" description="Helical" evidence="1">
    <location>
        <begin position="197"/>
        <end position="215"/>
    </location>
</feature>
<dbReference type="Pfam" id="PF01569">
    <property type="entry name" value="PAP2"/>
    <property type="match status" value="1"/>
</dbReference>
<name>A0A4V2NVM3_9BACT</name>
<evidence type="ECO:0000256" key="1">
    <source>
        <dbReference type="SAM" id="Phobius"/>
    </source>
</evidence>
<keyword evidence="1" id="KW-1133">Transmembrane helix</keyword>
<reference evidence="3 4" key="1">
    <citation type="submission" date="2019-03" db="EMBL/GenBank/DDBJ databases">
        <authorList>
            <person name="Kim M.K.M."/>
        </authorList>
    </citation>
    <scope>NUCLEOTIDE SEQUENCE [LARGE SCALE GENOMIC DNA]</scope>
    <source>
        <strain evidence="3 4">17J68-12</strain>
    </source>
</reference>
<keyword evidence="1" id="KW-0472">Membrane</keyword>
<dbReference type="InterPro" id="IPR036938">
    <property type="entry name" value="PAP2/HPO_sf"/>
</dbReference>
<dbReference type="OrthoDB" id="9789113at2"/>
<protein>
    <submittedName>
        <fullName evidence="3">Phosphatase PAP2 family protein</fullName>
    </submittedName>
</protein>
<gene>
    <name evidence="3" type="ORF">EPD60_08175</name>
</gene>
<accession>A0A4V2NVM3</accession>
<feature type="transmembrane region" description="Helical" evidence="1">
    <location>
        <begin position="96"/>
        <end position="114"/>
    </location>
</feature>
<evidence type="ECO:0000313" key="3">
    <source>
        <dbReference type="EMBL" id="TCJ13982.1"/>
    </source>
</evidence>
<dbReference type="EMBL" id="SJZI01000042">
    <property type="protein sequence ID" value="TCJ13982.1"/>
    <property type="molecule type" value="Genomic_DNA"/>
</dbReference>
<keyword evidence="1" id="KW-0812">Transmembrane</keyword>
<feature type="transmembrane region" description="Helical" evidence="1">
    <location>
        <begin position="134"/>
        <end position="164"/>
    </location>
</feature>
<dbReference type="PANTHER" id="PTHR14969:SF13">
    <property type="entry name" value="AT30094P"/>
    <property type="match status" value="1"/>
</dbReference>
<dbReference type="Proteomes" id="UP000295334">
    <property type="component" value="Unassembled WGS sequence"/>
</dbReference>
<proteinExistence type="predicted"/>
<sequence length="243" mass="27838">MIYYDWQTHAILSAQIIKIIRNQRSFSPPRSGLIFAPMNALLELDRSLFRLLNGRWHNALFDAVLPFLRNSLTWLPLYLFLFVFVLVNFRKRWWIIGYAISTATLTDTISSTIIKNLVFRQRPCSDPSLGSVRFIVSYCPMSSSFTSSHAANHFGIAMLLFLLLRPFIGRWAWAFIFWAASIGYAQIYVGVHYPGDILGGTAVGLLTGWLMYRLFCYHPGPLTHDDLFTTNTNSRKVSQKDAL</sequence>
<organism evidence="3 4">
    <name type="scientific">Flaviaesturariibacter flavus</name>
    <dbReference type="NCBI Taxonomy" id="2502780"/>
    <lineage>
        <taxon>Bacteria</taxon>
        <taxon>Pseudomonadati</taxon>
        <taxon>Bacteroidota</taxon>
        <taxon>Chitinophagia</taxon>
        <taxon>Chitinophagales</taxon>
        <taxon>Chitinophagaceae</taxon>
        <taxon>Flaviaestuariibacter</taxon>
    </lineage>
</organism>
<dbReference type="AlphaFoldDB" id="A0A4V2NVM3"/>
<keyword evidence="4" id="KW-1185">Reference proteome</keyword>